<feature type="signal peptide" evidence="2">
    <location>
        <begin position="1"/>
        <end position="18"/>
    </location>
</feature>
<keyword evidence="2" id="KW-0732">Signal</keyword>
<protein>
    <recommendedName>
        <fullName evidence="5">WG repeat-containing protein</fullName>
    </recommendedName>
</protein>
<sequence length="154" mass="17812">MKKIILVCLFLMSVFSNAQVVTHKNAASKPSWGPLSSEDFRYYYLPDIDIYYDTEKSEFIYDKKGKWVRVKSLPSQCKGYNLYEGYKVIITDYNGNIPYQYHQKHLVKYPKENRGKEKKIVKTKSVPSKKSVVGQNKTWEGSTKSIPATKGPLK</sequence>
<reference evidence="3 4" key="1">
    <citation type="submission" date="2021-03" db="EMBL/GenBank/DDBJ databases">
        <title>Flavobacterium Flabelliformis Sp. Nov. And Flavobacterium Geliluteum Sp. Nov., Two Novel Multidrug Resistant Psychrophilic Species Isolated From Antarctica.</title>
        <authorList>
            <person name="Kralova S."/>
            <person name="Busse H.J."/>
            <person name="Bezdicek M."/>
            <person name="Nykrynova M."/>
            <person name="Kroupova E."/>
            <person name="Krsek D."/>
            <person name="Sedlacek I."/>
        </authorList>
    </citation>
    <scope>NUCLEOTIDE SEQUENCE [LARGE SCALE GENOMIC DNA]</scope>
    <source>
        <strain evidence="3 4">P7388</strain>
    </source>
</reference>
<feature type="compositionally biased region" description="Low complexity" evidence="1">
    <location>
        <begin position="123"/>
        <end position="133"/>
    </location>
</feature>
<feature type="compositionally biased region" description="Polar residues" evidence="1">
    <location>
        <begin position="134"/>
        <end position="146"/>
    </location>
</feature>
<evidence type="ECO:0008006" key="5">
    <source>
        <dbReference type="Google" id="ProtNLM"/>
    </source>
</evidence>
<dbReference type="EMBL" id="JAGFBV010000003">
    <property type="protein sequence ID" value="MBP4137045.1"/>
    <property type="molecule type" value="Genomic_DNA"/>
</dbReference>
<feature type="region of interest" description="Disordered" evidence="1">
    <location>
        <begin position="114"/>
        <end position="154"/>
    </location>
</feature>
<dbReference type="RefSeq" id="WP_210665088.1">
    <property type="nucleotide sequence ID" value="NZ_JAGFBV010000003.1"/>
</dbReference>
<accession>A0A940XC35</accession>
<name>A0A940XC35_9FLAO</name>
<evidence type="ECO:0000313" key="4">
    <source>
        <dbReference type="Proteomes" id="UP000675047"/>
    </source>
</evidence>
<evidence type="ECO:0000256" key="2">
    <source>
        <dbReference type="SAM" id="SignalP"/>
    </source>
</evidence>
<dbReference type="AlphaFoldDB" id="A0A940XC35"/>
<evidence type="ECO:0000256" key="1">
    <source>
        <dbReference type="SAM" id="MobiDB-lite"/>
    </source>
</evidence>
<comment type="caution">
    <text evidence="3">The sequence shown here is derived from an EMBL/GenBank/DDBJ whole genome shotgun (WGS) entry which is preliminary data.</text>
</comment>
<feature type="chain" id="PRO_5037368655" description="WG repeat-containing protein" evidence="2">
    <location>
        <begin position="19"/>
        <end position="154"/>
    </location>
</feature>
<dbReference type="Proteomes" id="UP000675047">
    <property type="component" value="Unassembled WGS sequence"/>
</dbReference>
<gene>
    <name evidence="3" type="ORF">J3495_03005</name>
</gene>
<proteinExistence type="predicted"/>
<keyword evidence="4" id="KW-1185">Reference proteome</keyword>
<evidence type="ECO:0000313" key="3">
    <source>
        <dbReference type="EMBL" id="MBP4137045.1"/>
    </source>
</evidence>
<organism evidence="3 4">
    <name type="scientific">Flavobacterium geliluteum</name>
    <dbReference type="NCBI Taxonomy" id="2816120"/>
    <lineage>
        <taxon>Bacteria</taxon>
        <taxon>Pseudomonadati</taxon>
        <taxon>Bacteroidota</taxon>
        <taxon>Flavobacteriia</taxon>
        <taxon>Flavobacteriales</taxon>
        <taxon>Flavobacteriaceae</taxon>
        <taxon>Flavobacterium</taxon>
    </lineage>
</organism>